<feature type="binding site" evidence="2">
    <location>
        <begin position="201"/>
        <end position="203"/>
    </location>
    <ligand>
        <name>dihydroxyacetone phosphate</name>
        <dbReference type="ChEBI" id="CHEBI:57642"/>
    </ligand>
</feature>
<feature type="binding site" evidence="2">
    <location>
        <begin position="222"/>
        <end position="225"/>
    </location>
    <ligand>
        <name>dihydroxyacetone phosphate</name>
        <dbReference type="ChEBI" id="CHEBI:57642"/>
    </ligand>
</feature>
<feature type="binding site" evidence="3">
    <location>
        <position position="172"/>
    </location>
    <ligand>
        <name>Zn(2+)</name>
        <dbReference type="ChEBI" id="CHEBI:29105"/>
        <label>1</label>
        <note>catalytic</note>
    </ligand>
</feature>
<feature type="binding site" evidence="3">
    <location>
        <position position="200"/>
    </location>
    <ligand>
        <name>Zn(2+)</name>
        <dbReference type="ChEBI" id="CHEBI:29105"/>
        <label>1</label>
        <note>catalytic</note>
    </ligand>
</feature>
<dbReference type="InterPro" id="IPR000771">
    <property type="entry name" value="FBA_II"/>
</dbReference>
<proteinExistence type="predicted"/>
<accession>A0A9D1LHF4</accession>
<dbReference type="PIRSF" id="PIRSF001359">
    <property type="entry name" value="F_bP_aldolase_II"/>
    <property type="match status" value="1"/>
</dbReference>
<dbReference type="InterPro" id="IPR013785">
    <property type="entry name" value="Aldolase_TIM"/>
</dbReference>
<dbReference type="GO" id="GO:0005975">
    <property type="term" value="P:carbohydrate metabolic process"/>
    <property type="evidence" value="ECO:0007669"/>
    <property type="project" value="InterPro"/>
</dbReference>
<feature type="binding site" evidence="3">
    <location>
        <position position="137"/>
    </location>
    <ligand>
        <name>Zn(2+)</name>
        <dbReference type="ChEBI" id="CHEBI:29105"/>
        <label>2</label>
    </ligand>
</feature>
<comment type="cofactor">
    <cofactor evidence="3">
        <name>Zn(2+)</name>
        <dbReference type="ChEBI" id="CHEBI:29105"/>
    </cofactor>
    <text evidence="3">Binds 2 Zn(2+) ions per subunit. One is catalytic and the other provides a structural contribution.</text>
</comment>
<comment type="caution">
    <text evidence="4">The sequence shown here is derived from an EMBL/GenBank/DDBJ whole genome shotgun (WGS) entry which is preliminary data.</text>
</comment>
<dbReference type="PANTHER" id="PTHR30304">
    <property type="entry name" value="D-TAGATOSE-1,6-BISPHOSPHATE ALDOLASE"/>
    <property type="match status" value="1"/>
</dbReference>
<protein>
    <submittedName>
        <fullName evidence="4">Ketose-bisphosphate aldolase</fullName>
    </submittedName>
</protein>
<organism evidence="4 5">
    <name type="scientific">Candidatus Aphodocola excrementigallinarum</name>
    <dbReference type="NCBI Taxonomy" id="2840670"/>
    <lineage>
        <taxon>Bacteria</taxon>
        <taxon>Bacillati</taxon>
        <taxon>Bacillota</taxon>
        <taxon>Bacilli</taxon>
        <taxon>Candidatus Aphodocola</taxon>
    </lineage>
</organism>
<dbReference type="PANTHER" id="PTHR30304:SF0">
    <property type="entry name" value="D-TAGATOSE-1,6-BISPHOSPHATE ALDOLASE SUBUNIT GATY-RELATED"/>
    <property type="match status" value="1"/>
</dbReference>
<feature type="binding site" evidence="2">
    <location>
        <position position="173"/>
    </location>
    <ligand>
        <name>dihydroxyacetone phosphate</name>
        <dbReference type="ChEBI" id="CHEBI:57642"/>
    </ligand>
</feature>
<feature type="binding site" evidence="3">
    <location>
        <position position="107"/>
    </location>
    <ligand>
        <name>Zn(2+)</name>
        <dbReference type="ChEBI" id="CHEBI:29105"/>
        <label>2</label>
    </ligand>
</feature>
<dbReference type="InterPro" id="IPR050246">
    <property type="entry name" value="Class_II_FBP_aldolase"/>
</dbReference>
<dbReference type="NCBIfam" id="TIGR00167">
    <property type="entry name" value="cbbA"/>
    <property type="match status" value="1"/>
</dbReference>
<keyword evidence="3" id="KW-0479">Metal-binding</keyword>
<feature type="active site" description="Proton donor" evidence="1">
    <location>
        <position position="85"/>
    </location>
</feature>
<sequence length="276" mass="30379">MMLVNSNELLKNALKDGYAIGAYNINNLEWAKYILEACNSDKSPVILAVSEKSVSYFGGYHVVYSTVKSLINDLNIKVPVVLHLDHAHSFTSCKNAIDAGFTSVMIDASSKSLDENIKETNEVVSYAKKKNVSVEAEVGALDDSIYTNLNDVSSFVMQTDVDSLAPFIGNKHGIYKGEPDLDFELLGAICKNVKIPLVLHGASGLDENKIKTAIFCGVCKININTDLQTAWSCAVRKYLEYNKDVYDPRLIIGSGEAAIKKIVHEKNKIFLSNRAF</sequence>
<reference evidence="4" key="2">
    <citation type="journal article" date="2021" name="PeerJ">
        <title>Extensive microbial diversity within the chicken gut microbiome revealed by metagenomics and culture.</title>
        <authorList>
            <person name="Gilroy R."/>
            <person name="Ravi A."/>
            <person name="Getino M."/>
            <person name="Pursley I."/>
            <person name="Horton D.L."/>
            <person name="Alikhan N.F."/>
            <person name="Baker D."/>
            <person name="Gharbi K."/>
            <person name="Hall N."/>
            <person name="Watson M."/>
            <person name="Adriaenssens E.M."/>
            <person name="Foster-Nyarko E."/>
            <person name="Jarju S."/>
            <person name="Secka A."/>
            <person name="Antonio M."/>
            <person name="Oren A."/>
            <person name="Chaudhuri R.R."/>
            <person name="La Ragione R."/>
            <person name="Hildebrand F."/>
            <person name="Pallen M.J."/>
        </authorList>
    </citation>
    <scope>NUCLEOTIDE SEQUENCE</scope>
    <source>
        <strain evidence="4">CHK193-30670</strain>
    </source>
</reference>
<evidence type="ECO:0000313" key="4">
    <source>
        <dbReference type="EMBL" id="HIU40798.1"/>
    </source>
</evidence>
<dbReference type="GO" id="GO:0016832">
    <property type="term" value="F:aldehyde-lyase activity"/>
    <property type="evidence" value="ECO:0007669"/>
    <property type="project" value="InterPro"/>
</dbReference>
<dbReference type="CDD" id="cd00947">
    <property type="entry name" value="TBP_aldolase_IIB"/>
    <property type="match status" value="1"/>
</dbReference>
<reference evidence="4" key="1">
    <citation type="submission" date="2020-10" db="EMBL/GenBank/DDBJ databases">
        <authorList>
            <person name="Gilroy R."/>
        </authorList>
    </citation>
    <scope>NUCLEOTIDE SEQUENCE</scope>
    <source>
        <strain evidence="4">CHK193-30670</strain>
    </source>
</reference>
<evidence type="ECO:0000256" key="2">
    <source>
        <dbReference type="PIRSR" id="PIRSR001359-2"/>
    </source>
</evidence>
<dbReference type="AlphaFoldDB" id="A0A9D1LHF4"/>
<dbReference type="EMBL" id="DVMT01000059">
    <property type="protein sequence ID" value="HIU40798.1"/>
    <property type="molecule type" value="Genomic_DNA"/>
</dbReference>
<dbReference type="Gene3D" id="3.20.20.70">
    <property type="entry name" value="Aldolase class I"/>
    <property type="match status" value="1"/>
</dbReference>
<dbReference type="Pfam" id="PF01116">
    <property type="entry name" value="F_bP_aldolase"/>
    <property type="match status" value="1"/>
</dbReference>
<dbReference type="Proteomes" id="UP000824074">
    <property type="component" value="Unassembled WGS sequence"/>
</dbReference>
<evidence type="ECO:0000256" key="3">
    <source>
        <dbReference type="PIRSR" id="PIRSR001359-3"/>
    </source>
</evidence>
<evidence type="ECO:0000256" key="1">
    <source>
        <dbReference type="PIRSR" id="PIRSR001359-1"/>
    </source>
</evidence>
<dbReference type="GO" id="GO:0008270">
    <property type="term" value="F:zinc ion binding"/>
    <property type="evidence" value="ECO:0007669"/>
    <property type="project" value="InterPro"/>
</dbReference>
<gene>
    <name evidence="4" type="ORF">IAB68_05825</name>
</gene>
<name>A0A9D1LHF4_9FIRM</name>
<dbReference type="SUPFAM" id="SSF51569">
    <property type="entry name" value="Aldolase"/>
    <property type="match status" value="1"/>
</dbReference>
<feature type="binding site" evidence="3">
    <location>
        <position position="86"/>
    </location>
    <ligand>
        <name>Zn(2+)</name>
        <dbReference type="ChEBI" id="CHEBI:29105"/>
        <label>1</label>
        <note>catalytic</note>
    </ligand>
</feature>
<keyword evidence="3" id="KW-0862">Zinc</keyword>
<evidence type="ECO:0000313" key="5">
    <source>
        <dbReference type="Proteomes" id="UP000824074"/>
    </source>
</evidence>